<comment type="caution">
    <text evidence="4">The sequence shown here is derived from an EMBL/GenBank/DDBJ whole genome shotgun (WGS) entry which is preliminary data.</text>
</comment>
<dbReference type="GO" id="GO:0016787">
    <property type="term" value="F:hydrolase activity"/>
    <property type="evidence" value="ECO:0007669"/>
    <property type="project" value="UniProtKB-KW"/>
</dbReference>
<keyword evidence="5" id="KW-1185">Reference proteome</keyword>
<reference evidence="4 5" key="1">
    <citation type="submission" date="2020-01" db="EMBL/GenBank/DDBJ databases">
        <title>Muricauda sediminis sp.nov. 40Bstr401.</title>
        <authorList>
            <person name="Xue Z."/>
            <person name="Zhu S."/>
            <person name="Ren N."/>
            <person name="Chen T."/>
            <person name="Chen X."/>
            <person name="Chen J."/>
            <person name="Yang J."/>
        </authorList>
    </citation>
    <scope>NUCLEOTIDE SEQUENCE [LARGE SCALE GENOMIC DNA]</scope>
    <source>
        <strain evidence="4 5">40Bstr401</strain>
    </source>
</reference>
<dbReference type="Pfam" id="PF02638">
    <property type="entry name" value="GHL10"/>
    <property type="match status" value="1"/>
</dbReference>
<dbReference type="PANTHER" id="PTHR43405:SF1">
    <property type="entry name" value="GLYCOSYL HYDROLASE DIGH"/>
    <property type="match status" value="1"/>
</dbReference>
<protein>
    <submittedName>
        <fullName evidence="4">Family 10 glycosylhydrolase</fullName>
    </submittedName>
</protein>
<feature type="domain" description="Glycosyl hydrolase-like 10" evidence="3">
    <location>
        <begin position="25"/>
        <end position="342"/>
    </location>
</feature>
<evidence type="ECO:0000313" key="4">
    <source>
        <dbReference type="EMBL" id="NDV44508.1"/>
    </source>
</evidence>
<dbReference type="Proteomes" id="UP000468707">
    <property type="component" value="Unassembled WGS sequence"/>
</dbReference>
<organism evidence="4 5">
    <name type="scientific">Flagellimonas sediminis</name>
    <dbReference type="NCBI Taxonomy" id="2696468"/>
    <lineage>
        <taxon>Bacteria</taxon>
        <taxon>Pseudomonadati</taxon>
        <taxon>Bacteroidota</taxon>
        <taxon>Flavobacteriia</taxon>
        <taxon>Flavobacteriales</taxon>
        <taxon>Flavobacteriaceae</taxon>
        <taxon>Flagellimonas</taxon>
    </lineage>
</organism>
<dbReference type="SUPFAM" id="SSF51445">
    <property type="entry name" value="(Trans)glycosidases"/>
    <property type="match status" value="1"/>
</dbReference>
<evidence type="ECO:0000256" key="1">
    <source>
        <dbReference type="ARBA" id="ARBA00022729"/>
    </source>
</evidence>
<feature type="chain" id="PRO_5026015014" evidence="2">
    <location>
        <begin position="21"/>
        <end position="505"/>
    </location>
</feature>
<evidence type="ECO:0000259" key="3">
    <source>
        <dbReference type="Pfam" id="PF02638"/>
    </source>
</evidence>
<dbReference type="AlphaFoldDB" id="A0A6I5L2Z1"/>
<dbReference type="PROSITE" id="PS51257">
    <property type="entry name" value="PROKAR_LIPOPROTEIN"/>
    <property type="match status" value="1"/>
</dbReference>
<sequence length="505" mass="58893">MRKILYFIPLILLLSCAVSKAPKEEFRGVWIATVANIDWPKNPEDDVEKKKKDFIAILDFYKKLNFNAAIVQVRTAGDAFYQTDLAPWSKYLSGKEGEAPKGFDHPFKWMIEETHKHGMEFHAWLNPYRATVNLDTTVLAETHDFYQHPNWMVKYGQKYYYNPGLPEVRNKFNQIVKELVSNHEVDAIHFDDYFYPYKVDGEVFEDATTFSQYALPNQTLDDWRRSNVDSLVKMIHKTIKTTKPWVQFGISPFGVWKNRSTDPKGSDTQAGQTTYEDLYADPLLWVQKGWLDYLAPQVYWSMDFPVASHKKITSWWNNATPNTNLYIGNGAYKIKNNSDKSWDKSNEIPKQLKFSRNLEHVNGNIFFSAKSLIGKHEKVNQKLKLKFYRFPAKNPGPLNKVKRNIPSPYIEFFQIQKENIGLCLSHSDSIPRFINLYKTQGKSRQLLAKEYFAENKGQHCFWTELAPKHVKKNLAITIMDVYGNESDMQTLIQNNTNENQLKHPK</sequence>
<dbReference type="PANTHER" id="PTHR43405">
    <property type="entry name" value="GLYCOSYL HYDROLASE DIGH"/>
    <property type="match status" value="1"/>
</dbReference>
<dbReference type="InterPro" id="IPR052177">
    <property type="entry name" value="Divisome_Glycosyl_Hydrolase"/>
</dbReference>
<evidence type="ECO:0000256" key="2">
    <source>
        <dbReference type="SAM" id="SignalP"/>
    </source>
</evidence>
<gene>
    <name evidence="4" type="ORF">GTK07_14335</name>
</gene>
<dbReference type="InterPro" id="IPR017853">
    <property type="entry name" value="GH"/>
</dbReference>
<name>A0A6I5L2Z1_9FLAO</name>
<dbReference type="RefSeq" id="WP_163635939.1">
    <property type="nucleotide sequence ID" value="NZ_JAAAMI010000007.1"/>
</dbReference>
<dbReference type="Gene3D" id="3.20.20.80">
    <property type="entry name" value="Glycosidases"/>
    <property type="match status" value="1"/>
</dbReference>
<keyword evidence="1 2" id="KW-0732">Signal</keyword>
<dbReference type="InterPro" id="IPR003790">
    <property type="entry name" value="GHL10"/>
</dbReference>
<evidence type="ECO:0000313" key="5">
    <source>
        <dbReference type="Proteomes" id="UP000468707"/>
    </source>
</evidence>
<feature type="signal peptide" evidence="2">
    <location>
        <begin position="1"/>
        <end position="20"/>
    </location>
</feature>
<accession>A0A6I5L2Z1</accession>
<dbReference type="EMBL" id="JAAAMI010000007">
    <property type="protein sequence ID" value="NDV44508.1"/>
    <property type="molecule type" value="Genomic_DNA"/>
</dbReference>
<proteinExistence type="predicted"/>
<keyword evidence="4" id="KW-0378">Hydrolase</keyword>